<evidence type="ECO:0000313" key="2">
    <source>
        <dbReference type="EMBL" id="MCG2589458.1"/>
    </source>
</evidence>
<dbReference type="Proteomes" id="UP001165366">
    <property type="component" value="Unassembled WGS sequence"/>
</dbReference>
<accession>A0ABS9KF17</accession>
<evidence type="ECO:0000256" key="1">
    <source>
        <dbReference type="SAM" id="Phobius"/>
    </source>
</evidence>
<protein>
    <recommendedName>
        <fullName evidence="4">ABC transporter permease</fullName>
    </recommendedName>
</protein>
<dbReference type="RefSeq" id="WP_237854819.1">
    <property type="nucleotide sequence ID" value="NZ_JAKLWS010000016.1"/>
</dbReference>
<evidence type="ECO:0000313" key="3">
    <source>
        <dbReference type="Proteomes" id="UP001165366"/>
    </source>
</evidence>
<feature type="transmembrane region" description="Helical" evidence="1">
    <location>
        <begin position="98"/>
        <end position="120"/>
    </location>
</feature>
<keyword evidence="1" id="KW-1133">Transmembrane helix</keyword>
<feature type="transmembrane region" description="Helical" evidence="1">
    <location>
        <begin position="132"/>
        <end position="153"/>
    </location>
</feature>
<evidence type="ECO:0008006" key="4">
    <source>
        <dbReference type="Google" id="ProtNLM"/>
    </source>
</evidence>
<organism evidence="2 3">
    <name type="scientific">Rhodohalobacter sulfatireducens</name>
    <dbReference type="NCBI Taxonomy" id="2911366"/>
    <lineage>
        <taxon>Bacteria</taxon>
        <taxon>Pseudomonadati</taxon>
        <taxon>Balneolota</taxon>
        <taxon>Balneolia</taxon>
        <taxon>Balneolales</taxon>
        <taxon>Balneolaceae</taxon>
        <taxon>Rhodohalobacter</taxon>
    </lineage>
</organism>
<keyword evidence="3" id="KW-1185">Reference proteome</keyword>
<keyword evidence="1" id="KW-0472">Membrane</keyword>
<proteinExistence type="predicted"/>
<name>A0ABS9KF17_9BACT</name>
<dbReference type="EMBL" id="JAKLWS010000016">
    <property type="protein sequence ID" value="MCG2589458.1"/>
    <property type="molecule type" value="Genomic_DNA"/>
</dbReference>
<keyword evidence="1" id="KW-0812">Transmembrane</keyword>
<reference evidence="2" key="1">
    <citation type="submission" date="2022-01" db="EMBL/GenBank/DDBJ databases">
        <authorList>
            <person name="Wang Y."/>
        </authorList>
    </citation>
    <scope>NUCLEOTIDE SEQUENCE</scope>
    <source>
        <strain evidence="2">WB101</strain>
    </source>
</reference>
<feature type="transmembrane region" description="Helical" evidence="1">
    <location>
        <begin position="21"/>
        <end position="40"/>
    </location>
</feature>
<feature type="transmembrane region" description="Helical" evidence="1">
    <location>
        <begin position="208"/>
        <end position="231"/>
    </location>
</feature>
<feature type="transmembrane region" description="Helical" evidence="1">
    <location>
        <begin position="165"/>
        <end position="188"/>
    </location>
</feature>
<gene>
    <name evidence="2" type="ORF">L6773_12840</name>
</gene>
<feature type="transmembrane region" description="Helical" evidence="1">
    <location>
        <begin position="52"/>
        <end position="77"/>
    </location>
</feature>
<sequence length="236" mass="27064">MNKIFKLAVTDFKLIFRDPSLYSFIFLPILLYGLMIWFLPGLVDRYDVLVPYLPLFLVLGVIENTQMFCFINSMVLIEEKETGVSILYGITPITENQFLLSRFIFPYLITVLFNVGLIALQPFYEIGLSTNIMISALAAMVVPVYVLGINSVVDNRMQGMIYIKAFNMIVLLPFAAFFVPENVVHLFGLLPTHWIFQSIVNVTEGTSYAFFAIITVFYFGGLMIWLSRLFVKKHFI</sequence>
<reference evidence="2" key="2">
    <citation type="submission" date="2024-05" db="EMBL/GenBank/DDBJ databases">
        <title>Rhodohalobacter halophilus gen. nov., sp. nov., a moderately halophilic member of the family Balneolaceae.</title>
        <authorList>
            <person name="Xia J."/>
        </authorList>
    </citation>
    <scope>NUCLEOTIDE SEQUENCE</scope>
    <source>
        <strain evidence="2">WB101</strain>
    </source>
</reference>
<comment type="caution">
    <text evidence="2">The sequence shown here is derived from an EMBL/GenBank/DDBJ whole genome shotgun (WGS) entry which is preliminary data.</text>
</comment>